<name>A0AAD1HV95_9MYCO</name>
<organism evidence="2 3">
    <name type="scientific">Mycolicibacter terrae</name>
    <dbReference type="NCBI Taxonomy" id="1788"/>
    <lineage>
        <taxon>Bacteria</taxon>
        <taxon>Bacillati</taxon>
        <taxon>Actinomycetota</taxon>
        <taxon>Actinomycetes</taxon>
        <taxon>Mycobacteriales</taxon>
        <taxon>Mycobacteriaceae</taxon>
        <taxon>Mycolicibacter</taxon>
    </lineage>
</organism>
<evidence type="ECO:0008006" key="4">
    <source>
        <dbReference type="Google" id="ProtNLM"/>
    </source>
</evidence>
<accession>A0AAD1HV95</accession>
<feature type="signal peptide" evidence="1">
    <location>
        <begin position="1"/>
        <end position="19"/>
    </location>
</feature>
<keyword evidence="1" id="KW-0732">Signal</keyword>
<dbReference type="AlphaFoldDB" id="A0AAD1HV95"/>
<dbReference type="EMBL" id="AP022564">
    <property type="protein sequence ID" value="BBX22132.1"/>
    <property type="molecule type" value="Genomic_DNA"/>
</dbReference>
<feature type="chain" id="PRO_5041954187" description="PE-PPE domain-containing protein" evidence="1">
    <location>
        <begin position="20"/>
        <end position="201"/>
    </location>
</feature>
<keyword evidence="3" id="KW-1185">Reference proteome</keyword>
<proteinExistence type="predicted"/>
<evidence type="ECO:0000313" key="2">
    <source>
        <dbReference type="EMBL" id="BBX22132.1"/>
    </source>
</evidence>
<gene>
    <name evidence="2" type="ORF">MTER_15430</name>
</gene>
<sequence length="201" mass="20910">MLAIGACLGAALSAGLAAAETLPPGAVSPPGPPTDVTDYTDLAPYFTYHQSTWPYNVADDSGNIVGTFGDTHTSVTGGIPFLFASDVRDEITDGTGAASAWTGAVDDNFTLQTLVGILSYFTIYGNHYIQNPEGMSDYVTFFNYTFPLFDTFPDDQTSTAAATVAQATGDTSDLTGSLGSDGADTGWLADLGQLLDIGTLF</sequence>
<reference evidence="2 3" key="1">
    <citation type="journal article" date="2019" name="Emerg. Microbes Infect.">
        <title>Comprehensive subspecies identification of 175 nontuberculous mycobacteria species based on 7547 genomic profiles.</title>
        <authorList>
            <person name="Matsumoto Y."/>
            <person name="Kinjo T."/>
            <person name="Motooka D."/>
            <person name="Nabeya D."/>
            <person name="Jung N."/>
            <person name="Uechi K."/>
            <person name="Horii T."/>
            <person name="Iida T."/>
            <person name="Fujita J."/>
            <person name="Nakamura S."/>
        </authorList>
    </citation>
    <scope>NUCLEOTIDE SEQUENCE [LARGE SCALE GENOMIC DNA]</scope>
    <source>
        <strain evidence="2 3">JCM 12143</strain>
    </source>
</reference>
<evidence type="ECO:0000313" key="3">
    <source>
        <dbReference type="Proteomes" id="UP000467636"/>
    </source>
</evidence>
<dbReference type="Proteomes" id="UP000467636">
    <property type="component" value="Chromosome"/>
</dbReference>
<protein>
    <recommendedName>
        <fullName evidence="4">PE-PPE domain-containing protein</fullName>
    </recommendedName>
</protein>
<evidence type="ECO:0000256" key="1">
    <source>
        <dbReference type="SAM" id="SignalP"/>
    </source>
</evidence>
<dbReference type="RefSeq" id="WP_133055474.1">
    <property type="nucleotide sequence ID" value="NZ_AP022564.1"/>
</dbReference>